<name>A0PRZ7_MYCUA</name>
<dbReference type="KEGG" id="mul:MUL_2830"/>
<dbReference type="Proteomes" id="UP000000765">
    <property type="component" value="Chromosome"/>
</dbReference>
<evidence type="ECO:0000313" key="2">
    <source>
        <dbReference type="Proteomes" id="UP000000765"/>
    </source>
</evidence>
<organism evidence="1 2">
    <name type="scientific">Mycobacterium ulcerans (strain Agy99)</name>
    <dbReference type="NCBI Taxonomy" id="362242"/>
    <lineage>
        <taxon>Bacteria</taxon>
        <taxon>Bacillati</taxon>
        <taxon>Actinomycetota</taxon>
        <taxon>Actinomycetes</taxon>
        <taxon>Mycobacteriales</taxon>
        <taxon>Mycobacteriaceae</taxon>
        <taxon>Mycobacterium</taxon>
        <taxon>Mycobacterium ulcerans group</taxon>
    </lineage>
</organism>
<sequence length="35" mass="4015">MYNSHLKRGELAVGNCENIDVVAHFLSVIRRRSQT</sequence>
<dbReference type="EMBL" id="CP000325">
    <property type="protein sequence ID" value="ABL05116.1"/>
    <property type="molecule type" value="Genomic_DNA"/>
</dbReference>
<proteinExistence type="predicted"/>
<gene>
    <name evidence="1" type="ordered locus">MUL_2830</name>
</gene>
<evidence type="ECO:0000313" key="1">
    <source>
        <dbReference type="EMBL" id="ABL05116.1"/>
    </source>
</evidence>
<reference evidence="1 2" key="1">
    <citation type="journal article" date="2007" name="Genome Res.">
        <title>Reductive evolution and niche adaptation inferred from the genome of Mycobacterium ulcerans, the causative agent of Buruli ulcer.</title>
        <authorList>
            <person name="Stinear T.P."/>
            <person name="Seemann T."/>
            <person name="Pidot S."/>
            <person name="Frigui W."/>
            <person name="Reysset G."/>
            <person name="Garnier T."/>
            <person name="Meurice G."/>
            <person name="Simon D."/>
            <person name="Bouchier C."/>
            <person name="Ma L."/>
            <person name="Tichit M."/>
            <person name="Porter J.L."/>
            <person name="Ryan J."/>
            <person name="Johnson P.D."/>
            <person name="Davies J.K."/>
            <person name="Jenkin G.A."/>
            <person name="Small P.L."/>
            <person name="Jones L.M."/>
            <person name="Tekaia F."/>
            <person name="Laval F."/>
            <person name="Daffe M."/>
            <person name="Parkhill J."/>
            <person name="Cole S.T."/>
        </authorList>
    </citation>
    <scope>NUCLEOTIDE SEQUENCE [LARGE SCALE GENOMIC DNA]</scope>
    <source>
        <strain evidence="1 2">Agy99</strain>
    </source>
</reference>
<dbReference type="HOGENOM" id="CLU_3366005_0_0_11"/>
<protein>
    <submittedName>
        <fullName evidence="1">Uncharacterized protein</fullName>
    </submittedName>
</protein>
<dbReference type="AlphaFoldDB" id="A0PRZ7"/>
<accession>A0PRZ7</accession>